<comment type="caution">
    <text evidence="1">The sequence shown here is derived from an EMBL/GenBank/DDBJ whole genome shotgun (WGS) entry which is preliminary data.</text>
</comment>
<sequence length="147" mass="16830">MNDVYLDLREQAFLITQQDIGVYLENNEQVFAAIVDIPIKGKVATMFCTFDGTVSLYNSNRRCDIGLGNNEGIRKASLSFLVSSGQCLKFMDSYESKDIIEQCMQVFLFYKNGIKTQKICIDGLKTKEEKFLNFLIQNILSEIRKNQ</sequence>
<proteinExistence type="predicted"/>
<reference evidence="1 2" key="1">
    <citation type="journal article" date="2024" name="Int. J. Syst. Evol. Microbiol.">
        <title>Clostridium omnivorum sp. nov., isolated from anoxic soil under the treatment of reductive soil disinfestation.</title>
        <authorList>
            <person name="Ueki A."/>
            <person name="Tonouchi A."/>
            <person name="Kaku N."/>
            <person name="Honma S."/>
            <person name="Ueki K."/>
        </authorList>
    </citation>
    <scope>NUCLEOTIDE SEQUENCE [LARGE SCALE GENOMIC DNA]</scope>
    <source>
        <strain evidence="1 2">E14</strain>
    </source>
</reference>
<gene>
    <name evidence="1" type="ORF">bsdE14_23690</name>
</gene>
<evidence type="ECO:0000313" key="1">
    <source>
        <dbReference type="EMBL" id="GLC30959.1"/>
    </source>
</evidence>
<dbReference type="RefSeq" id="WP_264850235.1">
    <property type="nucleotide sequence ID" value="NZ_BRXR01000001.1"/>
</dbReference>
<keyword evidence="2" id="KW-1185">Reference proteome</keyword>
<accession>A0ABQ5N6V7</accession>
<dbReference type="EMBL" id="BRXR01000001">
    <property type="protein sequence ID" value="GLC30959.1"/>
    <property type="molecule type" value="Genomic_DNA"/>
</dbReference>
<name>A0ABQ5N6V7_9CLOT</name>
<evidence type="ECO:0000313" key="2">
    <source>
        <dbReference type="Proteomes" id="UP001208567"/>
    </source>
</evidence>
<organism evidence="1 2">
    <name type="scientific">Clostridium omnivorum</name>
    <dbReference type="NCBI Taxonomy" id="1604902"/>
    <lineage>
        <taxon>Bacteria</taxon>
        <taxon>Bacillati</taxon>
        <taxon>Bacillota</taxon>
        <taxon>Clostridia</taxon>
        <taxon>Eubacteriales</taxon>
        <taxon>Clostridiaceae</taxon>
        <taxon>Clostridium</taxon>
    </lineage>
</organism>
<protein>
    <submittedName>
        <fullName evidence="1">Uncharacterized protein</fullName>
    </submittedName>
</protein>
<dbReference type="Proteomes" id="UP001208567">
    <property type="component" value="Unassembled WGS sequence"/>
</dbReference>